<protein>
    <submittedName>
        <fullName evidence="1">Uncharacterized protein</fullName>
    </submittedName>
</protein>
<organism evidence="1 2">
    <name type="scientific">Salmo trutta</name>
    <name type="common">Brown trout</name>
    <dbReference type="NCBI Taxonomy" id="8032"/>
    <lineage>
        <taxon>Eukaryota</taxon>
        <taxon>Metazoa</taxon>
        <taxon>Chordata</taxon>
        <taxon>Craniata</taxon>
        <taxon>Vertebrata</taxon>
        <taxon>Euteleostomi</taxon>
        <taxon>Actinopterygii</taxon>
        <taxon>Neopterygii</taxon>
        <taxon>Teleostei</taxon>
        <taxon>Protacanthopterygii</taxon>
        <taxon>Salmoniformes</taxon>
        <taxon>Salmonidae</taxon>
        <taxon>Salmoninae</taxon>
        <taxon>Salmo</taxon>
    </lineage>
</organism>
<reference evidence="1" key="2">
    <citation type="submission" date="2025-09" db="UniProtKB">
        <authorList>
            <consortium name="Ensembl"/>
        </authorList>
    </citation>
    <scope>IDENTIFICATION</scope>
</reference>
<proteinExistence type="predicted"/>
<name>A0A674EUB2_SALTR</name>
<evidence type="ECO:0000313" key="2">
    <source>
        <dbReference type="Proteomes" id="UP000472277"/>
    </source>
</evidence>
<keyword evidence="2" id="KW-1185">Reference proteome</keyword>
<reference evidence="1" key="1">
    <citation type="submission" date="2025-08" db="UniProtKB">
        <authorList>
            <consortium name="Ensembl"/>
        </authorList>
    </citation>
    <scope>IDENTIFICATION</scope>
</reference>
<dbReference type="Proteomes" id="UP000472277">
    <property type="component" value="Chromosome 21"/>
</dbReference>
<dbReference type="AlphaFoldDB" id="A0A674EUB2"/>
<dbReference type="Ensembl" id="ENSSTUT00000119725.1">
    <property type="protein sequence ID" value="ENSSTUP00000111836.1"/>
    <property type="gene ID" value="ENSSTUG00000049518.1"/>
</dbReference>
<sequence length="143" mass="16022">MESAGPLLLNRGRILSWTWMARQGDTSPLISKNTCTLCFPGAKVLELLEIMPTIKKHIPALKTVVLHIGSNYIMRLKYVKLRGNFLQLLENAKKLAGHIIVSGSIPSPRRCGTECFSRLCLVHLWEKFPKGTTFICTNNSTQV</sequence>
<dbReference type="OMA" id="CGDENYS"/>
<evidence type="ECO:0000313" key="1">
    <source>
        <dbReference type="Ensembl" id="ENSSTUP00000111836.1"/>
    </source>
</evidence>
<dbReference type="Gene3D" id="3.40.50.12690">
    <property type="match status" value="1"/>
</dbReference>
<dbReference type="GeneTree" id="ENSGT00970000197577"/>
<dbReference type="InParanoid" id="A0A674EUB2"/>
<accession>A0A674EUB2</accession>